<dbReference type="AlphaFoldDB" id="A0A4D7ASE3"/>
<evidence type="ECO:0000313" key="3">
    <source>
        <dbReference type="Proteomes" id="UP000298642"/>
    </source>
</evidence>
<reference evidence="2" key="3">
    <citation type="submission" date="2021-06" db="EMBL/GenBank/DDBJ databases">
        <authorList>
            <person name="Le Roy T."/>
            <person name="Van der Smissen P."/>
            <person name="Delzenne N."/>
            <person name="Muccioli G."/>
            <person name="Collet J.F."/>
            <person name="Cani P.D."/>
        </authorList>
    </citation>
    <scope>NUCLEOTIDE SEQUENCE</scope>
    <source>
        <strain evidence="2">J115</strain>
    </source>
</reference>
<dbReference type="RefSeq" id="WP_136891130.1">
    <property type="nucleotide sequence ID" value="NZ_CP034413.3"/>
</dbReference>
<dbReference type="KEGG" id="obj:EIO64_07690"/>
<reference evidence="2" key="2">
    <citation type="journal article" date="2020" name="Int. J. Syst. Evol. Microbiol.">
        <title>Dysosmobacter welbionis gen. nov., sp. nov., isolated from human faeces and emended description of the genus Oscillibacter.</title>
        <authorList>
            <person name="Le Roy T."/>
            <person name="Van der Smissen P."/>
            <person name="Paquot A."/>
            <person name="Delzenne N."/>
            <person name="Muccioli G.G."/>
            <person name="Collet J.F."/>
            <person name="Cani P.D."/>
        </authorList>
    </citation>
    <scope>NUCLEOTIDE SEQUENCE</scope>
    <source>
        <strain evidence="2">J115</strain>
    </source>
</reference>
<dbReference type="GO" id="GO:0032259">
    <property type="term" value="P:methylation"/>
    <property type="evidence" value="ECO:0007669"/>
    <property type="project" value="UniProtKB-KW"/>
</dbReference>
<keyword evidence="2" id="KW-0808">Transferase</keyword>
<accession>A0A4D7ASE3</accession>
<protein>
    <submittedName>
        <fullName evidence="2">DNA cytosine methyltransferase</fullName>
    </submittedName>
</protein>
<sequence>MRVLVACEESQEVCKAFRALGHEAYSCDIEPCSGGHPEWHIQCDALEMLKMQWDMILAFPPCTYLSNAGAKHLFKGGVLNQERYRTGLEAKAFFLRFLNADCPHICVENPVSSKIYEMPPHTQEVQPWMFGHPVQKKTRLWLKGLPPLEPTNIVDPKCSCHEAGTWFMRGGKDRQKNRAKTFPGIAQAMAEQWGGICNG</sequence>
<dbReference type="EMBL" id="CP034413">
    <property type="protein sequence ID" value="QCI59116.1"/>
    <property type="molecule type" value="Genomic_DNA"/>
</dbReference>
<reference evidence="3" key="1">
    <citation type="submission" date="2018-12" db="EMBL/GenBank/DDBJ databases">
        <title>Dusodibacter welbiota gen. nov., sp. nov., isolated from human faeces and emended description of the Oscillibacter genus.</title>
        <authorList>
            <person name="Le Roy T."/>
            <person name="Van der Smissen P."/>
            <person name="Delzenne N."/>
            <person name="Muccioli G."/>
            <person name="Collet J.F."/>
            <person name="Cani P.D."/>
        </authorList>
    </citation>
    <scope>NUCLEOTIDE SEQUENCE [LARGE SCALE GENOMIC DNA]</scope>
    <source>
        <strain evidence="3">J115</strain>
    </source>
</reference>
<name>A0A4D7ASE3_9FIRM</name>
<proteinExistence type="predicted"/>
<dbReference type="EMBL" id="CP034413">
    <property type="protein sequence ID" value="QCI60691.1"/>
    <property type="molecule type" value="Genomic_DNA"/>
</dbReference>
<keyword evidence="3" id="KW-1185">Reference proteome</keyword>
<dbReference type="GO" id="GO:0008168">
    <property type="term" value="F:methyltransferase activity"/>
    <property type="evidence" value="ECO:0007669"/>
    <property type="project" value="UniProtKB-KW"/>
</dbReference>
<gene>
    <name evidence="1" type="ORF">EIO64_07690</name>
    <name evidence="2" type="ORF">EIO64_16985</name>
</gene>
<evidence type="ECO:0000313" key="1">
    <source>
        <dbReference type="EMBL" id="QCI59116.1"/>
    </source>
</evidence>
<evidence type="ECO:0000313" key="2">
    <source>
        <dbReference type="EMBL" id="QCI60691.1"/>
    </source>
</evidence>
<dbReference type="KEGG" id="obj:EIO64_16985"/>
<dbReference type="Proteomes" id="UP000298642">
    <property type="component" value="Chromosome"/>
</dbReference>
<keyword evidence="2" id="KW-0489">Methyltransferase</keyword>
<organism evidence="2 3">
    <name type="scientific">Dysosmobacter welbionis</name>
    <dbReference type="NCBI Taxonomy" id="2093857"/>
    <lineage>
        <taxon>Bacteria</taxon>
        <taxon>Bacillati</taxon>
        <taxon>Bacillota</taxon>
        <taxon>Clostridia</taxon>
        <taxon>Eubacteriales</taxon>
        <taxon>Oscillospiraceae</taxon>
        <taxon>Dysosmobacter</taxon>
    </lineage>
</organism>